<comment type="caution">
    <text evidence="12">The sequence shown here is derived from an EMBL/GenBank/DDBJ whole genome shotgun (WGS) entry which is preliminary data.</text>
</comment>
<dbReference type="SUPFAM" id="SSF53474">
    <property type="entry name" value="alpha/beta-Hydrolases"/>
    <property type="match status" value="1"/>
</dbReference>
<organism evidence="12 13">
    <name type="scientific">Penicillium vulpinum</name>
    <dbReference type="NCBI Taxonomy" id="29845"/>
    <lineage>
        <taxon>Eukaryota</taxon>
        <taxon>Fungi</taxon>
        <taxon>Dikarya</taxon>
        <taxon>Ascomycota</taxon>
        <taxon>Pezizomycotina</taxon>
        <taxon>Eurotiomycetes</taxon>
        <taxon>Eurotiomycetidae</taxon>
        <taxon>Eurotiales</taxon>
        <taxon>Aspergillaceae</taxon>
        <taxon>Penicillium</taxon>
    </lineage>
</organism>
<evidence type="ECO:0000256" key="1">
    <source>
        <dbReference type="ARBA" id="ARBA00006249"/>
    </source>
</evidence>
<dbReference type="GO" id="GO:0072330">
    <property type="term" value="P:monocarboxylic acid biosynthetic process"/>
    <property type="evidence" value="ECO:0007669"/>
    <property type="project" value="UniProtKB-ARBA"/>
</dbReference>
<gene>
    <name evidence="12" type="ORF">PENVUL_c061G08793</name>
</gene>
<keyword evidence="11" id="KW-0812">Transmembrane</keyword>
<evidence type="ECO:0000256" key="8">
    <source>
        <dbReference type="ARBA" id="ARBA00023157"/>
    </source>
</evidence>
<dbReference type="InterPro" id="IPR011118">
    <property type="entry name" value="Tannase/feruloyl_esterase"/>
</dbReference>
<evidence type="ECO:0000256" key="2">
    <source>
        <dbReference type="ARBA" id="ARBA00022487"/>
    </source>
</evidence>
<keyword evidence="5" id="KW-0732">Signal</keyword>
<keyword evidence="3" id="KW-0119">Carbohydrate metabolism</keyword>
<keyword evidence="13" id="KW-1185">Reference proteome</keyword>
<keyword evidence="4" id="KW-0479">Metal-binding</keyword>
<keyword evidence="7" id="KW-0106">Calcium</keyword>
<protein>
    <recommendedName>
        <fullName evidence="10">Carboxylic ester hydrolase</fullName>
        <ecNumber evidence="10">3.1.1.-</ecNumber>
    </recommendedName>
</protein>
<dbReference type="GO" id="GO:0030600">
    <property type="term" value="F:feruloyl esterase activity"/>
    <property type="evidence" value="ECO:0007669"/>
    <property type="project" value="UniProtKB-EC"/>
</dbReference>
<keyword evidence="2" id="KW-0719">Serine esterase</keyword>
<dbReference type="GO" id="GO:0017000">
    <property type="term" value="P:antibiotic biosynthetic process"/>
    <property type="evidence" value="ECO:0007669"/>
    <property type="project" value="UniProtKB-ARBA"/>
</dbReference>
<dbReference type="Gene3D" id="3.40.50.1820">
    <property type="entry name" value="alpha/beta hydrolase"/>
    <property type="match status" value="1"/>
</dbReference>
<keyword evidence="3" id="KW-0624">Polysaccharide degradation</keyword>
<feature type="transmembrane region" description="Helical" evidence="11">
    <location>
        <begin position="41"/>
        <end position="59"/>
    </location>
</feature>
<evidence type="ECO:0000256" key="4">
    <source>
        <dbReference type="ARBA" id="ARBA00022723"/>
    </source>
</evidence>
<evidence type="ECO:0000256" key="3">
    <source>
        <dbReference type="ARBA" id="ARBA00022651"/>
    </source>
</evidence>
<dbReference type="GO" id="GO:0045493">
    <property type="term" value="P:xylan catabolic process"/>
    <property type="evidence" value="ECO:0007669"/>
    <property type="project" value="UniProtKB-KW"/>
</dbReference>
<evidence type="ECO:0000256" key="7">
    <source>
        <dbReference type="ARBA" id="ARBA00022837"/>
    </source>
</evidence>
<evidence type="ECO:0000256" key="6">
    <source>
        <dbReference type="ARBA" id="ARBA00022801"/>
    </source>
</evidence>
<keyword evidence="3" id="KW-0858">Xylan degradation</keyword>
<keyword evidence="8" id="KW-1015">Disulfide bond</keyword>
<accession>A0A1V6REP8</accession>
<dbReference type="Pfam" id="PF07519">
    <property type="entry name" value="Tannase"/>
    <property type="match status" value="1"/>
</dbReference>
<comment type="catalytic activity">
    <reaction evidence="9">
        <text>feruloyl-polysaccharide + H2O = ferulate + polysaccharide.</text>
        <dbReference type="EC" id="3.1.1.73"/>
    </reaction>
</comment>
<dbReference type="EC" id="3.1.1.-" evidence="10"/>
<evidence type="ECO:0000256" key="10">
    <source>
        <dbReference type="RuleBase" id="RU361238"/>
    </source>
</evidence>
<proteinExistence type="inferred from homology"/>
<dbReference type="Proteomes" id="UP000191518">
    <property type="component" value="Unassembled WGS sequence"/>
</dbReference>
<keyword evidence="11" id="KW-1133">Transmembrane helix</keyword>
<evidence type="ECO:0000256" key="9">
    <source>
        <dbReference type="ARBA" id="ARBA00034075"/>
    </source>
</evidence>
<dbReference type="GO" id="GO:0046872">
    <property type="term" value="F:metal ion binding"/>
    <property type="evidence" value="ECO:0007669"/>
    <property type="project" value="UniProtKB-KW"/>
</dbReference>
<dbReference type="InterPro" id="IPR029058">
    <property type="entry name" value="AB_hydrolase_fold"/>
</dbReference>
<dbReference type="PANTHER" id="PTHR33938">
    <property type="entry name" value="FERULOYL ESTERASE B-RELATED"/>
    <property type="match status" value="1"/>
</dbReference>
<dbReference type="PANTHER" id="PTHR33938:SF15">
    <property type="entry name" value="FERULOYL ESTERASE B-RELATED"/>
    <property type="match status" value="1"/>
</dbReference>
<reference evidence="13" key="1">
    <citation type="journal article" date="2017" name="Nat. Microbiol.">
        <title>Global analysis of biosynthetic gene clusters reveals vast potential of secondary metabolite production in Penicillium species.</title>
        <authorList>
            <person name="Nielsen J.C."/>
            <person name="Grijseels S."/>
            <person name="Prigent S."/>
            <person name="Ji B."/>
            <person name="Dainat J."/>
            <person name="Nielsen K.F."/>
            <person name="Frisvad J.C."/>
            <person name="Workman M."/>
            <person name="Nielsen J."/>
        </authorList>
    </citation>
    <scope>NUCLEOTIDE SEQUENCE [LARGE SCALE GENOMIC DNA]</scope>
    <source>
        <strain evidence="13">IBT 29486</strain>
    </source>
</reference>
<keyword evidence="6 10" id="KW-0378">Hydrolase</keyword>
<evidence type="ECO:0000256" key="11">
    <source>
        <dbReference type="SAM" id="Phobius"/>
    </source>
</evidence>
<evidence type="ECO:0000256" key="5">
    <source>
        <dbReference type="ARBA" id="ARBA00022729"/>
    </source>
</evidence>
<dbReference type="EMBL" id="MDYP01000061">
    <property type="protein sequence ID" value="OQD99747.1"/>
    <property type="molecule type" value="Genomic_DNA"/>
</dbReference>
<evidence type="ECO:0000313" key="13">
    <source>
        <dbReference type="Proteomes" id="UP000191518"/>
    </source>
</evidence>
<keyword evidence="11" id="KW-0472">Membrane</keyword>
<name>A0A1V6REP8_9EURO</name>
<sequence length="556" mass="60929">MRGSGGELRLVYIFALISYGNVRQFRKGYSQIFCIDYNMSFARICLVSVMAFFAVHAIFVSRQDACDGLFSMDLDPGYSLSDATVFSSGSLNSSGIINELTLCRVQGTITYDIEDTPVLNSPNTLTWELYLPITSEYNGRFIVVGNGGYAGYIDEASIMTQLNLGYAVAGCDSGHSLTASGNSTYAPFLANKGEVKAWIHNSIAMTTEITRALTTAYYTKSPEFSYYLGCSTGGAQGYALAQFYPELFDGIYAGSPGNWYTHLILSFLWNELKSQGSGYMNQDVLDFITHRVLSVCDSLDGVIDGLIENPLHCDFDITQLECASDHNPTTASGAVVCLTSEQVQAAKAMYSGPKNTVTGEEIYPGLNLGSESSWHDLETTLSKMYSVLILKELVFDDMTYNISSFDWGSDVSKVDRTASPLIDTISPDLSSFRNQGGKLITTQGWSDNINAALWPIQHLKRIQAAMSGVDVTDFVEVFMVPGGGHCGANPAYPHVPGMYQVLDVLVPWVEQGIRPDQMLSTTPPDGTLTTRKLCPWPENARYVQGDVDDWTSYRCA</sequence>
<evidence type="ECO:0000313" key="12">
    <source>
        <dbReference type="EMBL" id="OQD99747.1"/>
    </source>
</evidence>
<comment type="similarity">
    <text evidence="1 10">Belongs to the tannase family.</text>
</comment>
<dbReference type="AlphaFoldDB" id="A0A1V6REP8"/>